<dbReference type="AlphaFoldDB" id="A0A223VB81"/>
<dbReference type="KEGG" id="marb:CJ263_08725"/>
<protein>
    <submittedName>
        <fullName evidence="1">3-oxoacyl-ACP synthase</fullName>
    </submittedName>
</protein>
<keyword evidence="2" id="KW-1185">Reference proteome</keyword>
<accession>A0A223VB81</accession>
<proteinExistence type="predicted"/>
<organism evidence="1 2">
    <name type="scientific">Maribacter cobaltidurans</name>
    <dbReference type="NCBI Taxonomy" id="1178778"/>
    <lineage>
        <taxon>Bacteria</taxon>
        <taxon>Pseudomonadati</taxon>
        <taxon>Bacteroidota</taxon>
        <taxon>Flavobacteriia</taxon>
        <taxon>Flavobacteriales</taxon>
        <taxon>Flavobacteriaceae</taxon>
        <taxon>Maribacter</taxon>
    </lineage>
</organism>
<dbReference type="EMBL" id="CP022957">
    <property type="protein sequence ID" value="ASV32625.1"/>
    <property type="molecule type" value="Genomic_DNA"/>
</dbReference>
<evidence type="ECO:0000313" key="2">
    <source>
        <dbReference type="Proteomes" id="UP000215244"/>
    </source>
</evidence>
<name>A0A223VB81_9FLAO</name>
<reference evidence="1 2" key="1">
    <citation type="submission" date="2017-08" db="EMBL/GenBank/DDBJ databases">
        <title>The complete genome sequence of Maribacter sp. B1, isolated from deep-sea sediment.</title>
        <authorList>
            <person name="Wu Y.-H."/>
            <person name="Cheng H."/>
            <person name="Xu X.-W."/>
        </authorList>
    </citation>
    <scope>NUCLEOTIDE SEQUENCE [LARGE SCALE GENOMIC DNA]</scope>
    <source>
        <strain evidence="1 2">B1</strain>
    </source>
</reference>
<sequence>MKKRAYEHCKEFVSNRLSRISKQIQEVQESLTSETKSSAGDKHETGRAMVQLEREKLGNQLAECEKMQELLHRVQPDSQNAIGGMGALIETANQYYYIAISAGAITYEGIPIYCISPATPIGKLLLGKTVGETFLFNGNTFSVLSIS</sequence>
<evidence type="ECO:0000313" key="1">
    <source>
        <dbReference type="EMBL" id="ASV32625.1"/>
    </source>
</evidence>
<gene>
    <name evidence="1" type="ORF">CJ263_08725</name>
</gene>
<dbReference type="Proteomes" id="UP000215244">
    <property type="component" value="Chromosome"/>
</dbReference>
<dbReference type="OrthoDB" id="667380at2"/>